<evidence type="ECO:0000313" key="13">
    <source>
        <dbReference type="EMBL" id="KAA0041876.1"/>
    </source>
</evidence>
<dbReference type="Proteomes" id="UP000321393">
    <property type="component" value="Unassembled WGS sequence"/>
</dbReference>
<dbReference type="InterPro" id="IPR036397">
    <property type="entry name" value="RNaseH_sf"/>
</dbReference>
<dbReference type="PANTHER" id="PTHR37984">
    <property type="entry name" value="PROTEIN CBG26694"/>
    <property type="match status" value="1"/>
</dbReference>
<dbReference type="Gene3D" id="1.10.340.70">
    <property type="match status" value="1"/>
</dbReference>
<feature type="domain" description="Reverse transcriptase/retrotransposon-derived protein RNase H-like" evidence="11">
    <location>
        <begin position="188"/>
        <end position="250"/>
    </location>
</feature>
<keyword evidence="6" id="KW-0378">Hydrolase</keyword>
<reference evidence="15 16" key="1">
    <citation type="submission" date="2019-08" db="EMBL/GenBank/DDBJ databases">
        <title>Draft genome sequences of two oriental melons (Cucumis melo L. var makuwa).</title>
        <authorList>
            <person name="Kwon S.-Y."/>
        </authorList>
    </citation>
    <scope>NUCLEOTIDE SEQUENCE [LARGE SCALE GENOMIC DNA]</scope>
    <source>
        <strain evidence="16">cv. Chang Bougi</strain>
        <strain evidence="15">cv. SW 3</strain>
        <tissue evidence="14">Leaf</tissue>
    </source>
</reference>
<feature type="region of interest" description="Disordered" evidence="9">
    <location>
        <begin position="802"/>
        <end position="823"/>
    </location>
</feature>
<keyword evidence="2" id="KW-0808">Transferase</keyword>
<dbReference type="Gene3D" id="3.10.10.10">
    <property type="entry name" value="HIV Type 1 Reverse Transcriptase, subunit A, domain 1"/>
    <property type="match status" value="1"/>
</dbReference>
<feature type="domain" description="Reverse transcriptase" evidence="10">
    <location>
        <begin position="28"/>
        <end position="131"/>
    </location>
</feature>
<dbReference type="PANTHER" id="PTHR37984:SF5">
    <property type="entry name" value="PROTEIN NYNRIN-LIKE"/>
    <property type="match status" value="1"/>
</dbReference>
<dbReference type="InterPro" id="IPR043128">
    <property type="entry name" value="Rev_trsase/Diguanyl_cyclase"/>
</dbReference>
<organism evidence="14 16">
    <name type="scientific">Cucumis melo var. makuwa</name>
    <name type="common">Oriental melon</name>
    <dbReference type="NCBI Taxonomy" id="1194695"/>
    <lineage>
        <taxon>Eukaryota</taxon>
        <taxon>Viridiplantae</taxon>
        <taxon>Streptophyta</taxon>
        <taxon>Embryophyta</taxon>
        <taxon>Tracheophyta</taxon>
        <taxon>Spermatophyta</taxon>
        <taxon>Magnoliopsida</taxon>
        <taxon>eudicotyledons</taxon>
        <taxon>Gunneridae</taxon>
        <taxon>Pentapetalae</taxon>
        <taxon>rosids</taxon>
        <taxon>fabids</taxon>
        <taxon>Cucurbitales</taxon>
        <taxon>Cucurbitaceae</taxon>
        <taxon>Benincaseae</taxon>
        <taxon>Cucumis</taxon>
    </lineage>
</organism>
<dbReference type="Gene3D" id="3.30.420.10">
    <property type="entry name" value="Ribonuclease H-like superfamily/Ribonuclease H"/>
    <property type="match status" value="2"/>
</dbReference>
<evidence type="ECO:0000256" key="3">
    <source>
        <dbReference type="ARBA" id="ARBA00022695"/>
    </source>
</evidence>
<gene>
    <name evidence="14" type="ORF">E5676_scaffold83G00850</name>
    <name evidence="13" type="ORF">E6C27_scaffold67G002710</name>
</gene>
<name>A0A5D3C216_CUCMM</name>
<dbReference type="SUPFAM" id="SSF53098">
    <property type="entry name" value="Ribonuclease H-like"/>
    <property type="match status" value="1"/>
</dbReference>
<evidence type="ECO:0000256" key="4">
    <source>
        <dbReference type="ARBA" id="ARBA00022722"/>
    </source>
</evidence>
<sequence length="823" mass="95424">MEKLVEEMLISGIIRPSESPFSSPVLLVKKKDGSWRFCVDYRAVNNVTVPDKFPIPVVEELFNELHGATLFSKIDLKSGYHQIRMAKEDIQKTAFRIHEGHYEFLVMPFGLTNAPATFQALMNTIFRPYLRKGGSGKIKSVADWPKPTTVKEVRGFLGLTGYYQRFVQHYGTIAAPLTQLLKKGEFKWNEEAEEAFEKLKKAMMALSVLVLPNFNLPFEIETDASRYGIGAVLIQSKRPIAFYSHTLQYEMSQTDQKSFKFLLEQRVVQPQYKKWVAKLLGYSFEVIHKPGLENKAADVLSRKTLDIHLTALSAPMLVDLKTIKEEVEKDERFQKLIPDLSNSTGLHNNKFQMKNGMLHYKDRPVHSRISRLIPALLNTFHDSVVEGHSGFLRMYKRIASELFWEGMKSDVKKHCEECLTCQRNKDYQKRRGLKWCWLWLIGSSKYSHFLPLKHLYTAKVVADLFVKEIVRLHGFPSSIVSDRDKSDGQTEVVNRGLGTYLRCFCSERLKVWVEWLPWVEYWYNTTFQRALGVSPFQVVYGRKPHSLLSYRDCGTTNATVEEQLRDRDVALSALREHLLMAQQQMKQYADCKRRRVEFNVAEAVEYRKNQAGSWEVLICWQDLPTHEASWEYYDEIRQLYPSFHLEDKLSLDGGVMLDLPLDMFIAEGKIKKAWLVKTVKPISLVKEIMYHLYKATKSSLRSMAPKEIKLLKHLLNIVDPEERFSALATAFSPGDGSEQKDPNALYTTPKELHKWIKIMLDSYHLNQEDTDIREARNMTQPIVIQRLFILKDTIETEYLEQNQFQNPQSRPNHNHGSEDAISI</sequence>
<evidence type="ECO:0000256" key="9">
    <source>
        <dbReference type="SAM" id="MobiDB-lite"/>
    </source>
</evidence>
<dbReference type="FunFam" id="3.30.70.270:FF:000020">
    <property type="entry name" value="Transposon Tf2-6 polyprotein-like Protein"/>
    <property type="match status" value="1"/>
</dbReference>
<dbReference type="InterPro" id="IPR041588">
    <property type="entry name" value="Integrase_H2C2"/>
</dbReference>
<keyword evidence="7" id="KW-0695">RNA-directed DNA polymerase</keyword>
<keyword evidence="8" id="KW-0511">Multifunctional enzyme</keyword>
<protein>
    <submittedName>
        <fullName evidence="14">Ty3-gypsy retrotransposon protein</fullName>
    </submittedName>
</protein>
<keyword evidence="5" id="KW-0255">Endonuclease</keyword>
<dbReference type="OrthoDB" id="2013610at2759"/>
<evidence type="ECO:0000256" key="8">
    <source>
        <dbReference type="ARBA" id="ARBA00023268"/>
    </source>
</evidence>
<accession>A0A5D3C216</accession>
<dbReference type="InterPro" id="IPR041577">
    <property type="entry name" value="RT_RNaseH_2"/>
</dbReference>
<dbReference type="Pfam" id="PF00078">
    <property type="entry name" value="RVT_1"/>
    <property type="match status" value="1"/>
</dbReference>
<dbReference type="Gene3D" id="3.30.70.270">
    <property type="match status" value="2"/>
</dbReference>
<dbReference type="InterPro" id="IPR050951">
    <property type="entry name" value="Retrovirus_Pol_polyprotein"/>
</dbReference>
<evidence type="ECO:0000259" key="10">
    <source>
        <dbReference type="Pfam" id="PF00078"/>
    </source>
</evidence>
<evidence type="ECO:0000259" key="11">
    <source>
        <dbReference type="Pfam" id="PF17919"/>
    </source>
</evidence>
<keyword evidence="1" id="KW-0645">Protease</keyword>
<dbReference type="GO" id="GO:0003964">
    <property type="term" value="F:RNA-directed DNA polymerase activity"/>
    <property type="evidence" value="ECO:0007669"/>
    <property type="project" value="UniProtKB-KW"/>
</dbReference>
<feature type="compositionally biased region" description="Polar residues" evidence="9">
    <location>
        <begin position="802"/>
        <end position="811"/>
    </location>
</feature>
<evidence type="ECO:0000313" key="15">
    <source>
        <dbReference type="Proteomes" id="UP000321393"/>
    </source>
</evidence>
<dbReference type="InterPro" id="IPR012337">
    <property type="entry name" value="RNaseH-like_sf"/>
</dbReference>
<evidence type="ECO:0000259" key="12">
    <source>
        <dbReference type="Pfam" id="PF17921"/>
    </source>
</evidence>
<dbReference type="GO" id="GO:0006508">
    <property type="term" value="P:proteolysis"/>
    <property type="evidence" value="ECO:0007669"/>
    <property type="project" value="UniProtKB-KW"/>
</dbReference>
<dbReference type="InterPro" id="IPR043502">
    <property type="entry name" value="DNA/RNA_pol_sf"/>
</dbReference>
<keyword evidence="4" id="KW-0540">Nuclease</keyword>
<evidence type="ECO:0000256" key="5">
    <source>
        <dbReference type="ARBA" id="ARBA00022759"/>
    </source>
</evidence>
<dbReference type="EMBL" id="SSTD01013865">
    <property type="protein sequence ID" value="TYK05400.1"/>
    <property type="molecule type" value="Genomic_DNA"/>
</dbReference>
<dbReference type="Pfam" id="PF17919">
    <property type="entry name" value="RT_RNaseH_2"/>
    <property type="match status" value="1"/>
</dbReference>
<dbReference type="GO" id="GO:0008233">
    <property type="term" value="F:peptidase activity"/>
    <property type="evidence" value="ECO:0007669"/>
    <property type="project" value="UniProtKB-KW"/>
</dbReference>
<comment type="caution">
    <text evidence="14">The sequence shown here is derived from an EMBL/GenBank/DDBJ whole genome shotgun (WGS) entry which is preliminary data.</text>
</comment>
<evidence type="ECO:0000256" key="7">
    <source>
        <dbReference type="ARBA" id="ARBA00022918"/>
    </source>
</evidence>
<evidence type="ECO:0000313" key="14">
    <source>
        <dbReference type="EMBL" id="TYK05400.1"/>
    </source>
</evidence>
<dbReference type="FunFam" id="3.10.10.10:FF:000007">
    <property type="entry name" value="Retrovirus-related Pol polyprotein from transposon 17.6-like Protein"/>
    <property type="match status" value="1"/>
</dbReference>
<dbReference type="GO" id="GO:0004519">
    <property type="term" value="F:endonuclease activity"/>
    <property type="evidence" value="ECO:0007669"/>
    <property type="project" value="UniProtKB-KW"/>
</dbReference>
<dbReference type="Pfam" id="PF17921">
    <property type="entry name" value="Integrase_H2C2"/>
    <property type="match status" value="1"/>
</dbReference>
<dbReference type="FunFam" id="1.10.340.70:FF:000001">
    <property type="entry name" value="Retrovirus-related Pol polyprotein from transposon gypsy-like Protein"/>
    <property type="match status" value="1"/>
</dbReference>
<evidence type="ECO:0000256" key="6">
    <source>
        <dbReference type="ARBA" id="ARBA00022801"/>
    </source>
</evidence>
<evidence type="ECO:0000313" key="16">
    <source>
        <dbReference type="Proteomes" id="UP000321947"/>
    </source>
</evidence>
<dbReference type="InterPro" id="IPR000477">
    <property type="entry name" value="RT_dom"/>
</dbReference>
<keyword evidence="3" id="KW-0548">Nucleotidyltransferase</keyword>
<dbReference type="CDD" id="cd01647">
    <property type="entry name" value="RT_LTR"/>
    <property type="match status" value="1"/>
</dbReference>
<dbReference type="GO" id="GO:0003676">
    <property type="term" value="F:nucleic acid binding"/>
    <property type="evidence" value="ECO:0007669"/>
    <property type="project" value="InterPro"/>
</dbReference>
<dbReference type="EMBL" id="SSTE01016227">
    <property type="protein sequence ID" value="KAA0041876.1"/>
    <property type="molecule type" value="Genomic_DNA"/>
</dbReference>
<dbReference type="AlphaFoldDB" id="A0A5D3C216"/>
<proteinExistence type="predicted"/>
<evidence type="ECO:0000256" key="2">
    <source>
        <dbReference type="ARBA" id="ARBA00022679"/>
    </source>
</evidence>
<dbReference type="Proteomes" id="UP000321947">
    <property type="component" value="Unassembled WGS sequence"/>
</dbReference>
<feature type="domain" description="Integrase zinc-binding" evidence="12">
    <location>
        <begin position="371"/>
        <end position="426"/>
    </location>
</feature>
<evidence type="ECO:0000256" key="1">
    <source>
        <dbReference type="ARBA" id="ARBA00022670"/>
    </source>
</evidence>
<dbReference type="SUPFAM" id="SSF56672">
    <property type="entry name" value="DNA/RNA polymerases"/>
    <property type="match status" value="1"/>
</dbReference>